<keyword evidence="1" id="KW-0805">Transcription regulation</keyword>
<keyword evidence="3" id="KW-0804">Transcription</keyword>
<dbReference type="InterPro" id="IPR036093">
    <property type="entry name" value="NAC_dom_sf"/>
</dbReference>
<proteinExistence type="predicted"/>
<evidence type="ECO:0000259" key="5">
    <source>
        <dbReference type="PROSITE" id="PS51005"/>
    </source>
</evidence>
<dbReference type="PROSITE" id="PS51005">
    <property type="entry name" value="NAC"/>
    <property type="match status" value="1"/>
</dbReference>
<dbReference type="PANTHER" id="PTHR31744">
    <property type="entry name" value="PROTEIN CUP-SHAPED COTYLEDON 2-RELATED"/>
    <property type="match status" value="1"/>
</dbReference>
<evidence type="ECO:0000256" key="4">
    <source>
        <dbReference type="ARBA" id="ARBA00023242"/>
    </source>
</evidence>
<evidence type="ECO:0000256" key="1">
    <source>
        <dbReference type="ARBA" id="ARBA00023015"/>
    </source>
</evidence>
<reference evidence="6" key="1">
    <citation type="journal article" date="2023" name="Science">
        <title>Elucidation of the pathway for biosynthesis of saponin adjuvants from the soapbark tree.</title>
        <authorList>
            <person name="Reed J."/>
            <person name="Orme A."/>
            <person name="El-Demerdash A."/>
            <person name="Owen C."/>
            <person name="Martin L.B.B."/>
            <person name="Misra R.C."/>
            <person name="Kikuchi S."/>
            <person name="Rejzek M."/>
            <person name="Martin A.C."/>
            <person name="Harkess A."/>
            <person name="Leebens-Mack J."/>
            <person name="Louveau T."/>
            <person name="Stephenson M.J."/>
            <person name="Osbourn A."/>
        </authorList>
    </citation>
    <scope>NUCLEOTIDE SEQUENCE</scope>
    <source>
        <strain evidence="6">S10</strain>
    </source>
</reference>
<dbReference type="GO" id="GO:0003677">
    <property type="term" value="F:DNA binding"/>
    <property type="evidence" value="ECO:0007669"/>
    <property type="project" value="UniProtKB-KW"/>
</dbReference>
<evidence type="ECO:0000256" key="2">
    <source>
        <dbReference type="ARBA" id="ARBA00023125"/>
    </source>
</evidence>
<dbReference type="Pfam" id="PF02365">
    <property type="entry name" value="NAM"/>
    <property type="match status" value="1"/>
</dbReference>
<dbReference type="AlphaFoldDB" id="A0AAD7LUN4"/>
<evidence type="ECO:0000313" key="6">
    <source>
        <dbReference type="EMBL" id="KAJ7963430.1"/>
    </source>
</evidence>
<evidence type="ECO:0000313" key="7">
    <source>
        <dbReference type="Proteomes" id="UP001163823"/>
    </source>
</evidence>
<dbReference type="EMBL" id="JARAOO010000007">
    <property type="protein sequence ID" value="KAJ7963430.1"/>
    <property type="molecule type" value="Genomic_DNA"/>
</dbReference>
<dbReference type="Proteomes" id="UP001163823">
    <property type="component" value="Chromosome 7"/>
</dbReference>
<feature type="domain" description="NAC" evidence="5">
    <location>
        <begin position="15"/>
        <end position="140"/>
    </location>
</feature>
<keyword evidence="2" id="KW-0238">DNA-binding</keyword>
<sequence length="140" mass="15870">MPKNMSISVNGQSQVPPGFRFHPTEEELLQYYLRKKISYGEIDLDIIRDVDLNKLEPWDLQARGGGLTNWAALDRLGPSQLNVPSLPMVGNPSTTDHHHHDDQYLQLPTIRSSSASSSTQIVNFNDEIDLWNLARTTSLW</sequence>
<dbReference type="GO" id="GO:0006355">
    <property type="term" value="P:regulation of DNA-templated transcription"/>
    <property type="evidence" value="ECO:0007669"/>
    <property type="project" value="InterPro"/>
</dbReference>
<comment type="caution">
    <text evidence="6">The sequence shown here is derived from an EMBL/GenBank/DDBJ whole genome shotgun (WGS) entry which is preliminary data.</text>
</comment>
<name>A0AAD7LUN4_QUISA</name>
<organism evidence="6 7">
    <name type="scientific">Quillaja saponaria</name>
    <name type="common">Soap bark tree</name>
    <dbReference type="NCBI Taxonomy" id="32244"/>
    <lineage>
        <taxon>Eukaryota</taxon>
        <taxon>Viridiplantae</taxon>
        <taxon>Streptophyta</taxon>
        <taxon>Embryophyta</taxon>
        <taxon>Tracheophyta</taxon>
        <taxon>Spermatophyta</taxon>
        <taxon>Magnoliopsida</taxon>
        <taxon>eudicotyledons</taxon>
        <taxon>Gunneridae</taxon>
        <taxon>Pentapetalae</taxon>
        <taxon>rosids</taxon>
        <taxon>fabids</taxon>
        <taxon>Fabales</taxon>
        <taxon>Quillajaceae</taxon>
        <taxon>Quillaja</taxon>
    </lineage>
</organism>
<gene>
    <name evidence="6" type="ORF">O6P43_018531</name>
</gene>
<dbReference type="InterPro" id="IPR003441">
    <property type="entry name" value="NAC-dom"/>
</dbReference>
<accession>A0AAD7LUN4</accession>
<dbReference type="KEGG" id="qsa:O6P43_018531"/>
<dbReference type="Gene3D" id="2.170.150.80">
    <property type="entry name" value="NAC domain"/>
    <property type="match status" value="1"/>
</dbReference>
<dbReference type="PANTHER" id="PTHR31744:SF212">
    <property type="entry name" value="PROTEIN SOMBRERO-LIKE ISOFORM X2"/>
    <property type="match status" value="1"/>
</dbReference>
<keyword evidence="4" id="KW-0539">Nucleus</keyword>
<dbReference type="SUPFAM" id="SSF101941">
    <property type="entry name" value="NAC domain"/>
    <property type="match status" value="1"/>
</dbReference>
<protein>
    <submittedName>
        <fullName evidence="6">NAC domain-containing protein</fullName>
    </submittedName>
</protein>
<keyword evidence="7" id="KW-1185">Reference proteome</keyword>
<evidence type="ECO:0000256" key="3">
    <source>
        <dbReference type="ARBA" id="ARBA00023163"/>
    </source>
</evidence>